<keyword evidence="5" id="KW-0648">Protein biosynthesis</keyword>
<dbReference type="InterPro" id="IPR016024">
    <property type="entry name" value="ARM-type_fold"/>
</dbReference>
<feature type="compositionally biased region" description="Acidic residues" evidence="7">
    <location>
        <begin position="433"/>
        <end position="445"/>
    </location>
</feature>
<evidence type="ECO:0000256" key="2">
    <source>
        <dbReference type="ARBA" id="ARBA00018059"/>
    </source>
</evidence>
<evidence type="ECO:0000259" key="8">
    <source>
        <dbReference type="PROSITE" id="PS51363"/>
    </source>
</evidence>
<dbReference type="InterPro" id="IPR045196">
    <property type="entry name" value="IF2/IF5"/>
</dbReference>
<evidence type="ECO:0000256" key="4">
    <source>
        <dbReference type="ARBA" id="ARBA00022741"/>
    </source>
</evidence>
<protein>
    <recommendedName>
        <fullName evidence="2">Eukaryotic translation initiation factor 5</fullName>
    </recommendedName>
</protein>
<organism evidence="9 10">
    <name type="scientific">Paralvinella palmiformis</name>
    <dbReference type="NCBI Taxonomy" id="53620"/>
    <lineage>
        <taxon>Eukaryota</taxon>
        <taxon>Metazoa</taxon>
        <taxon>Spiralia</taxon>
        <taxon>Lophotrochozoa</taxon>
        <taxon>Annelida</taxon>
        <taxon>Polychaeta</taxon>
        <taxon>Sedentaria</taxon>
        <taxon>Canalipalpata</taxon>
        <taxon>Terebellida</taxon>
        <taxon>Terebelliformia</taxon>
        <taxon>Alvinellidae</taxon>
        <taxon>Paralvinella</taxon>
    </lineage>
</organism>
<evidence type="ECO:0000256" key="3">
    <source>
        <dbReference type="ARBA" id="ARBA00022540"/>
    </source>
</evidence>
<dbReference type="GO" id="GO:0005092">
    <property type="term" value="F:GDP-dissociation inhibitor activity"/>
    <property type="evidence" value="ECO:0007669"/>
    <property type="project" value="TreeGrafter"/>
</dbReference>
<dbReference type="Pfam" id="PF02020">
    <property type="entry name" value="W2"/>
    <property type="match status" value="1"/>
</dbReference>
<dbReference type="GO" id="GO:0005829">
    <property type="term" value="C:cytosol"/>
    <property type="evidence" value="ECO:0007669"/>
    <property type="project" value="TreeGrafter"/>
</dbReference>
<evidence type="ECO:0000256" key="1">
    <source>
        <dbReference type="ARBA" id="ARBA00010397"/>
    </source>
</evidence>
<comment type="similarity">
    <text evidence="1">Belongs to the eIF-2-beta/eIF-5 family.</text>
</comment>
<dbReference type="AlphaFoldDB" id="A0AAD9KBQ5"/>
<comment type="caution">
    <text evidence="9">The sequence shown here is derived from an EMBL/GenBank/DDBJ whole genome shotgun (WGS) entry which is preliminary data.</text>
</comment>
<evidence type="ECO:0000313" key="9">
    <source>
        <dbReference type="EMBL" id="KAK2168387.1"/>
    </source>
</evidence>
<evidence type="ECO:0000256" key="6">
    <source>
        <dbReference type="ARBA" id="ARBA00023134"/>
    </source>
</evidence>
<dbReference type="Proteomes" id="UP001208570">
    <property type="component" value="Unassembled WGS sequence"/>
</dbReference>
<dbReference type="PROSITE" id="PS51363">
    <property type="entry name" value="W2"/>
    <property type="match status" value="1"/>
</dbReference>
<dbReference type="InterPro" id="IPR003307">
    <property type="entry name" value="W2_domain"/>
</dbReference>
<dbReference type="InterPro" id="IPR016189">
    <property type="entry name" value="Transl_init_fac_IF2/IF5_N"/>
</dbReference>
<dbReference type="SUPFAM" id="SSF100966">
    <property type="entry name" value="Translation initiation factor 2 beta, aIF2beta, N-terminal domain"/>
    <property type="match status" value="1"/>
</dbReference>
<gene>
    <name evidence="9" type="ORF">LSH36_17g07043</name>
</gene>
<dbReference type="Pfam" id="PF01873">
    <property type="entry name" value="eIF-5_eIF-2B"/>
    <property type="match status" value="1"/>
</dbReference>
<dbReference type="PANTHER" id="PTHR23001">
    <property type="entry name" value="EUKARYOTIC TRANSLATION INITIATION FACTOR"/>
    <property type="match status" value="1"/>
</dbReference>
<dbReference type="CDD" id="cd11561">
    <property type="entry name" value="W2_eIF5"/>
    <property type="match status" value="1"/>
</dbReference>
<dbReference type="EMBL" id="JAODUP010000017">
    <property type="protein sequence ID" value="KAK2168387.1"/>
    <property type="molecule type" value="Genomic_DNA"/>
</dbReference>
<keyword evidence="3" id="KW-0396">Initiation factor</keyword>
<feature type="domain" description="W2" evidence="8">
    <location>
        <begin position="238"/>
        <end position="401"/>
    </location>
</feature>
<proteinExistence type="inferred from homology"/>
<dbReference type="InterPro" id="IPR002735">
    <property type="entry name" value="Transl_init_fac_IF2/IF5_dom"/>
</dbReference>
<dbReference type="GO" id="GO:0003743">
    <property type="term" value="F:translation initiation factor activity"/>
    <property type="evidence" value="ECO:0007669"/>
    <property type="project" value="UniProtKB-KW"/>
</dbReference>
<accession>A0AAD9KBQ5</accession>
<evidence type="ECO:0000256" key="7">
    <source>
        <dbReference type="SAM" id="MobiDB-lite"/>
    </source>
</evidence>
<dbReference type="SMART" id="SM00653">
    <property type="entry name" value="eIF2B_5"/>
    <property type="match status" value="1"/>
</dbReference>
<keyword evidence="4" id="KW-0547">Nucleotide-binding</keyword>
<feature type="compositionally biased region" description="Acidic residues" evidence="7">
    <location>
        <begin position="200"/>
        <end position="213"/>
    </location>
</feature>
<dbReference type="FunFam" id="3.30.30.170:FF:000002">
    <property type="entry name" value="Eukaryotic translation initiation factor 5"/>
    <property type="match status" value="1"/>
</dbReference>
<keyword evidence="6" id="KW-0342">GTP-binding</keyword>
<dbReference type="GO" id="GO:0005525">
    <property type="term" value="F:GTP binding"/>
    <property type="evidence" value="ECO:0007669"/>
    <property type="project" value="UniProtKB-KW"/>
</dbReference>
<dbReference type="PANTHER" id="PTHR23001:SF7">
    <property type="entry name" value="EUKARYOTIC TRANSLATION INITIATION FACTOR 5"/>
    <property type="match status" value="1"/>
</dbReference>
<dbReference type="Gene3D" id="1.25.40.180">
    <property type="match status" value="1"/>
</dbReference>
<dbReference type="GO" id="GO:0001732">
    <property type="term" value="P:formation of cytoplasmic translation initiation complex"/>
    <property type="evidence" value="ECO:0007669"/>
    <property type="project" value="TreeGrafter"/>
</dbReference>
<evidence type="ECO:0000256" key="5">
    <source>
        <dbReference type="ARBA" id="ARBA00022917"/>
    </source>
</evidence>
<feature type="region of interest" description="Disordered" evidence="7">
    <location>
        <begin position="420"/>
        <end position="445"/>
    </location>
</feature>
<dbReference type="FunFam" id="2.20.25.350:FF:000001">
    <property type="entry name" value="Eukaryotic translation initiation factor 5"/>
    <property type="match status" value="1"/>
</dbReference>
<keyword evidence="10" id="KW-1185">Reference proteome</keyword>
<dbReference type="SUPFAM" id="SSF75689">
    <property type="entry name" value="Zinc-binding domain of translation initiation factor 2 beta"/>
    <property type="match status" value="1"/>
</dbReference>
<reference evidence="9" key="1">
    <citation type="journal article" date="2023" name="Mol. Biol. Evol.">
        <title>Third-Generation Sequencing Reveals the Adaptive Role of the Epigenome in Three Deep-Sea Polychaetes.</title>
        <authorList>
            <person name="Perez M."/>
            <person name="Aroh O."/>
            <person name="Sun Y."/>
            <person name="Lan Y."/>
            <person name="Juniper S.K."/>
            <person name="Young C.R."/>
            <person name="Angers B."/>
            <person name="Qian P.Y."/>
        </authorList>
    </citation>
    <scope>NUCLEOTIDE SEQUENCE</scope>
    <source>
        <strain evidence="9">P08H-3</strain>
    </source>
</reference>
<sequence>MANVNVNRSVEDAFYRYKMPRIIAKVEGKGNGIKTVIANMVDVAKALSRPPTYPTKYFGCELGAQTQFDTKNDRYIVNGSHDSAKLQDLLDGFIKRFVLCQECENPETNLTVLPKKGIILMRCIACGHQGNIDMRHKLTTFILKNPPDVDPTSSTPSKKDKKEKRREKKGSKGETVNGDTVDGPEPVCEKVHSKKKSQAEEEEDDVDWGEDTSEAAVQQRMGELSSAAKVMTISDDLEKSQQERVDLFYAFVKVAKKENNKIFGADKEKVIVMEAERLEIKDKAPMVLAELLYDDNILIEIPKYRSLFLRFTTLNPKAQKYLLGGFEQLVGVVYKNELMPKVPHILKKFYDCDILDEEILIEWDKKASKKYVSKEVSKEIHAKAAPIIKWLMEAEEESSEEEEEEIEVVYANNENAGIKTIPSEMSKKGGDAGESDDDDLNIEDI</sequence>
<dbReference type="Gene3D" id="3.30.30.170">
    <property type="match status" value="1"/>
</dbReference>
<feature type="region of interest" description="Disordered" evidence="7">
    <location>
        <begin position="143"/>
        <end position="213"/>
    </location>
</feature>
<dbReference type="SUPFAM" id="SSF48371">
    <property type="entry name" value="ARM repeat"/>
    <property type="match status" value="1"/>
</dbReference>
<feature type="compositionally biased region" description="Basic residues" evidence="7">
    <location>
        <begin position="159"/>
        <end position="169"/>
    </location>
</feature>
<name>A0AAD9KBQ5_9ANNE</name>
<dbReference type="GO" id="GO:0071074">
    <property type="term" value="F:eukaryotic initiation factor eIF2 binding"/>
    <property type="evidence" value="ECO:0007669"/>
    <property type="project" value="TreeGrafter"/>
</dbReference>
<dbReference type="Gene3D" id="2.20.25.350">
    <property type="match status" value="1"/>
</dbReference>
<dbReference type="InterPro" id="IPR016190">
    <property type="entry name" value="Transl_init_fac_IF2/IF5_Zn-bd"/>
</dbReference>
<evidence type="ECO:0000313" key="10">
    <source>
        <dbReference type="Proteomes" id="UP001208570"/>
    </source>
</evidence>
<dbReference type="SMART" id="SM00515">
    <property type="entry name" value="eIF5C"/>
    <property type="match status" value="1"/>
</dbReference>